<dbReference type="Proteomes" id="UP000008068">
    <property type="component" value="Unassembled WGS sequence"/>
</dbReference>
<organism evidence="2">
    <name type="scientific">Caenorhabditis brenneri</name>
    <name type="common">Nematode worm</name>
    <dbReference type="NCBI Taxonomy" id="135651"/>
    <lineage>
        <taxon>Eukaryota</taxon>
        <taxon>Metazoa</taxon>
        <taxon>Ecdysozoa</taxon>
        <taxon>Nematoda</taxon>
        <taxon>Chromadorea</taxon>
        <taxon>Rhabditida</taxon>
        <taxon>Rhabditina</taxon>
        <taxon>Rhabditomorpha</taxon>
        <taxon>Rhabditoidea</taxon>
        <taxon>Rhabditidae</taxon>
        <taxon>Peloderinae</taxon>
        <taxon>Caenorhabditis</taxon>
    </lineage>
</organism>
<dbReference type="AlphaFoldDB" id="G0PAV4"/>
<reference evidence="2" key="1">
    <citation type="submission" date="2011-07" db="EMBL/GenBank/DDBJ databases">
        <authorList>
            <consortium name="Caenorhabditis brenneri Sequencing and Analysis Consortium"/>
            <person name="Wilson R.K."/>
        </authorList>
    </citation>
    <scope>NUCLEOTIDE SEQUENCE [LARGE SCALE GENOMIC DNA]</scope>
    <source>
        <strain evidence="2">PB2801</strain>
    </source>
</reference>
<evidence type="ECO:0000313" key="1">
    <source>
        <dbReference type="EMBL" id="EGT50016.1"/>
    </source>
</evidence>
<dbReference type="InParanoid" id="G0PAV4"/>
<protein>
    <submittedName>
        <fullName evidence="1">Uncharacterized protein</fullName>
    </submittedName>
</protein>
<dbReference type="HOGENOM" id="CLU_1497532_0_0_1"/>
<sequence>MTLQYQPIQSKDGFDLFQKRLTEFAEFIVTDLRPEAVRNRWLDLPERVRQEYAAEELQLHDEKQQNVSIQNVPTQAHRLLKTTTTKKYPLVAAPIPPYNPQSNVRRVTYVYKNEIELRLENSCKPAKKNTYSDEMRAYLLSFRKESGFGPSIEVIRQLSSQTKYSVNALKYFYRNARQQK</sequence>
<gene>
    <name evidence="1" type="ORF">CAEBREN_12180</name>
</gene>
<proteinExistence type="predicted"/>
<keyword evidence="2" id="KW-1185">Reference proteome</keyword>
<accession>G0PAV4</accession>
<evidence type="ECO:0000313" key="2">
    <source>
        <dbReference type="Proteomes" id="UP000008068"/>
    </source>
</evidence>
<name>G0PAV4_CAEBE</name>
<dbReference type="EMBL" id="GL380191">
    <property type="protein sequence ID" value="EGT50016.1"/>
    <property type="molecule type" value="Genomic_DNA"/>
</dbReference>